<dbReference type="AlphaFoldDB" id="A3IXW5"/>
<evidence type="ECO:0000313" key="2">
    <source>
        <dbReference type="Proteomes" id="UP000003781"/>
    </source>
</evidence>
<name>A3IXW5_9CHRO</name>
<proteinExistence type="predicted"/>
<dbReference type="OrthoDB" id="574553at2"/>
<protein>
    <submittedName>
        <fullName evidence="1">Uncharacterized protein</fullName>
    </submittedName>
</protein>
<dbReference type="RefSeq" id="WP_008278225.1">
    <property type="nucleotide sequence ID" value="NZ_AAXW01000071.1"/>
</dbReference>
<accession>A3IXW5</accession>
<comment type="caution">
    <text evidence="1">The sequence shown here is derived from an EMBL/GenBank/DDBJ whole genome shotgun (WGS) entry which is preliminary data.</text>
</comment>
<sequence length="77" mass="8972">MSKVKNLKKSLGEYMDQLSEPNLELVYEFMSNLAEKEREEATAELLEIPDLLDDIKLAKQDIEQGELTDWRDVRTDV</sequence>
<dbReference type="Proteomes" id="UP000003781">
    <property type="component" value="Unassembled WGS sequence"/>
</dbReference>
<evidence type="ECO:0000313" key="1">
    <source>
        <dbReference type="EMBL" id="EAZ88678.1"/>
    </source>
</evidence>
<reference evidence="1 2" key="1">
    <citation type="submission" date="2007-03" db="EMBL/GenBank/DDBJ databases">
        <authorList>
            <person name="Stal L."/>
            <person name="Ferriera S."/>
            <person name="Johnson J."/>
            <person name="Kravitz S."/>
            <person name="Beeson K."/>
            <person name="Sutton G."/>
            <person name="Rogers Y.-H."/>
            <person name="Friedman R."/>
            <person name="Frazier M."/>
            <person name="Venter J.C."/>
        </authorList>
    </citation>
    <scope>NUCLEOTIDE SEQUENCE [LARGE SCALE GENOMIC DNA]</scope>
    <source>
        <strain evidence="1 2">CCY0110</strain>
    </source>
</reference>
<dbReference type="EMBL" id="AAXW01000071">
    <property type="protein sequence ID" value="EAZ88678.1"/>
    <property type="molecule type" value="Genomic_DNA"/>
</dbReference>
<organism evidence="1 2">
    <name type="scientific">Crocosphaera chwakensis CCY0110</name>
    <dbReference type="NCBI Taxonomy" id="391612"/>
    <lineage>
        <taxon>Bacteria</taxon>
        <taxon>Bacillati</taxon>
        <taxon>Cyanobacteriota</taxon>
        <taxon>Cyanophyceae</taxon>
        <taxon>Oscillatoriophycideae</taxon>
        <taxon>Chroococcales</taxon>
        <taxon>Aphanothecaceae</taxon>
        <taxon>Crocosphaera</taxon>
        <taxon>Crocosphaera chwakensis</taxon>
    </lineage>
</organism>
<keyword evidence="2" id="KW-1185">Reference proteome</keyword>
<gene>
    <name evidence="1" type="ORF">CY0110_12387</name>
</gene>